<reference evidence="7 8" key="1">
    <citation type="submission" date="2023-04" db="EMBL/GenBank/DDBJ databases">
        <title>The genome sequence of Polyangium sorediatum DSM14670.</title>
        <authorList>
            <person name="Zhang X."/>
        </authorList>
    </citation>
    <scope>NUCLEOTIDE SEQUENCE [LARGE SCALE GENOMIC DNA]</scope>
    <source>
        <strain evidence="7 8">DSM 14670</strain>
    </source>
</reference>
<feature type="transmembrane region" description="Helical" evidence="6">
    <location>
        <begin position="48"/>
        <end position="67"/>
    </location>
</feature>
<evidence type="ECO:0000313" key="8">
    <source>
        <dbReference type="Proteomes" id="UP001160301"/>
    </source>
</evidence>
<sequence length="512" mass="53821">MEDPARSDVPTGPTPPAESEVIADDVRLLHRMGYAQELLRRMSGFSNFAVSFSIICILAGGLTSYHLGLSAAGGASIGLGWPLSCALSFCFALAMAQLASAFPTAGGLYHWASLLGGKGLGWATAWFNLVGLVTVLSAINVGAYLFIASSLGPVVGIDPATLGPGHQLAAVVVITATQALFNHRGIRLTTRLTDFSGYLIFVVATVLTVSMLVYAPRLEASRLVTFTNFSGASGGDVWPATKSMGWLFLLGLLMPAYTVTGFDASAHTAEETVGAATNVPRAILRAVLLSGIFGYVMVASILLAMPSVEVAASKGPSVFFWVMGEILPRPLQVALYVGIGIAQYLCGLATVTSASRMTYAFARDGGLPFSAALRRVSADHRTPAHAIWVVAAVSTGFTVYTPVYSTITAVCTIFLYISYGMPIALGLFAYGRTWTTMGPFSLGPWYRLVAGICMLSCALVLVIGVAPPNDKALPITLGALLLTIVVWFGGLRRVFKGPPPATVEPASAPDHR</sequence>
<keyword evidence="3 6" id="KW-0812">Transmembrane</keyword>
<keyword evidence="5 6" id="KW-0472">Membrane</keyword>
<feature type="transmembrane region" description="Helical" evidence="6">
    <location>
        <begin position="79"/>
        <end position="99"/>
    </location>
</feature>
<evidence type="ECO:0000256" key="1">
    <source>
        <dbReference type="ARBA" id="ARBA00004141"/>
    </source>
</evidence>
<dbReference type="InterPro" id="IPR002293">
    <property type="entry name" value="AA/rel_permease1"/>
</dbReference>
<protein>
    <submittedName>
        <fullName evidence="7">Amino acid permease</fullName>
    </submittedName>
</protein>
<dbReference type="PIRSF" id="PIRSF006060">
    <property type="entry name" value="AA_transporter"/>
    <property type="match status" value="1"/>
</dbReference>
<feature type="transmembrane region" description="Helical" evidence="6">
    <location>
        <begin position="283"/>
        <end position="305"/>
    </location>
</feature>
<dbReference type="Gene3D" id="1.20.1740.10">
    <property type="entry name" value="Amino acid/polyamine transporter I"/>
    <property type="match status" value="1"/>
</dbReference>
<dbReference type="Pfam" id="PF13520">
    <property type="entry name" value="AA_permease_2"/>
    <property type="match status" value="1"/>
</dbReference>
<evidence type="ECO:0000256" key="6">
    <source>
        <dbReference type="SAM" id="Phobius"/>
    </source>
</evidence>
<gene>
    <name evidence="7" type="ORF">QHF89_00450</name>
</gene>
<organism evidence="7 8">
    <name type="scientific">Polyangium sorediatum</name>
    <dbReference type="NCBI Taxonomy" id="889274"/>
    <lineage>
        <taxon>Bacteria</taxon>
        <taxon>Pseudomonadati</taxon>
        <taxon>Myxococcota</taxon>
        <taxon>Polyangia</taxon>
        <taxon>Polyangiales</taxon>
        <taxon>Polyangiaceae</taxon>
        <taxon>Polyangium</taxon>
    </lineage>
</organism>
<dbReference type="RefSeq" id="WP_136965128.1">
    <property type="nucleotide sequence ID" value="NZ_JARZHI010000001.1"/>
</dbReference>
<keyword evidence="8" id="KW-1185">Reference proteome</keyword>
<feature type="transmembrane region" description="Helical" evidence="6">
    <location>
        <begin position="413"/>
        <end position="433"/>
    </location>
</feature>
<feature type="transmembrane region" description="Helical" evidence="6">
    <location>
        <begin position="120"/>
        <end position="147"/>
    </location>
</feature>
<feature type="transmembrane region" description="Helical" evidence="6">
    <location>
        <begin position="384"/>
        <end position="407"/>
    </location>
</feature>
<evidence type="ECO:0000313" key="7">
    <source>
        <dbReference type="EMBL" id="MDI1427937.1"/>
    </source>
</evidence>
<comment type="subcellular location">
    <subcellularLocation>
        <location evidence="1">Membrane</location>
        <topology evidence="1">Multi-pass membrane protein</topology>
    </subcellularLocation>
</comment>
<evidence type="ECO:0000256" key="5">
    <source>
        <dbReference type="ARBA" id="ARBA00023136"/>
    </source>
</evidence>
<feature type="transmembrane region" description="Helical" evidence="6">
    <location>
        <begin position="472"/>
        <end position="491"/>
    </location>
</feature>
<evidence type="ECO:0000256" key="2">
    <source>
        <dbReference type="ARBA" id="ARBA00022448"/>
    </source>
</evidence>
<keyword evidence="2" id="KW-0813">Transport</keyword>
<evidence type="ECO:0000256" key="4">
    <source>
        <dbReference type="ARBA" id="ARBA00022989"/>
    </source>
</evidence>
<evidence type="ECO:0000256" key="3">
    <source>
        <dbReference type="ARBA" id="ARBA00022692"/>
    </source>
</evidence>
<dbReference type="Proteomes" id="UP001160301">
    <property type="component" value="Unassembled WGS sequence"/>
</dbReference>
<dbReference type="PANTHER" id="PTHR45649:SF26">
    <property type="entry name" value="OS04G0435100 PROTEIN"/>
    <property type="match status" value="1"/>
</dbReference>
<dbReference type="EMBL" id="JARZHI010000001">
    <property type="protein sequence ID" value="MDI1427937.1"/>
    <property type="molecule type" value="Genomic_DNA"/>
</dbReference>
<dbReference type="PANTHER" id="PTHR45649">
    <property type="entry name" value="AMINO-ACID PERMEASE BAT1"/>
    <property type="match status" value="1"/>
</dbReference>
<name>A0ABT6NI48_9BACT</name>
<keyword evidence="4 6" id="KW-1133">Transmembrane helix</keyword>
<accession>A0ABT6NI48</accession>
<feature type="transmembrane region" description="Helical" evidence="6">
    <location>
        <begin position="333"/>
        <end position="354"/>
    </location>
</feature>
<comment type="caution">
    <text evidence="7">The sequence shown here is derived from an EMBL/GenBank/DDBJ whole genome shotgun (WGS) entry which is preliminary data.</text>
</comment>
<feature type="transmembrane region" description="Helical" evidence="6">
    <location>
        <begin position="195"/>
        <end position="215"/>
    </location>
</feature>
<feature type="transmembrane region" description="Helical" evidence="6">
    <location>
        <begin position="244"/>
        <end position="262"/>
    </location>
</feature>
<feature type="transmembrane region" description="Helical" evidence="6">
    <location>
        <begin position="445"/>
        <end position="466"/>
    </location>
</feature>
<feature type="transmembrane region" description="Helical" evidence="6">
    <location>
        <begin position="167"/>
        <end position="183"/>
    </location>
</feature>
<proteinExistence type="predicted"/>